<evidence type="ECO:0000313" key="2">
    <source>
        <dbReference type="EMBL" id="MBA8804170.1"/>
    </source>
</evidence>
<dbReference type="GO" id="GO:0003676">
    <property type="term" value="F:nucleic acid binding"/>
    <property type="evidence" value="ECO:0007669"/>
    <property type="project" value="InterPro"/>
</dbReference>
<evidence type="ECO:0000259" key="1">
    <source>
        <dbReference type="PROSITE" id="PS50994"/>
    </source>
</evidence>
<sequence>MRVLNVIDEFTRVGLGSHAARGIGAKGVKHHLEELFKKHGKPALIRTDNGREFIADTLLDWLGEQQVRGVFIAKASPWQNGINERFNGTMERELFGHEVFHSVLEVQFVVDAWVEKYNTRRVHRSLGGQTPAAYAKMLTEATPYDVGGGSQ</sequence>
<dbReference type="Gene3D" id="3.30.420.10">
    <property type="entry name" value="Ribonuclease H-like superfamily/Ribonuclease H"/>
    <property type="match status" value="1"/>
</dbReference>
<gene>
    <name evidence="2" type="ORF">FB382_002461</name>
</gene>
<evidence type="ECO:0000313" key="3">
    <source>
        <dbReference type="Proteomes" id="UP000580910"/>
    </source>
</evidence>
<dbReference type="SUPFAM" id="SSF53098">
    <property type="entry name" value="Ribonuclease H-like"/>
    <property type="match status" value="1"/>
</dbReference>
<protein>
    <submittedName>
        <fullName evidence="2">Transposase InsO family protein</fullName>
    </submittedName>
</protein>
<dbReference type="InterPro" id="IPR012337">
    <property type="entry name" value="RNaseH-like_sf"/>
</dbReference>
<dbReference type="PROSITE" id="PS50994">
    <property type="entry name" value="INTEGRASE"/>
    <property type="match status" value="1"/>
</dbReference>
<feature type="domain" description="Integrase catalytic" evidence="1">
    <location>
        <begin position="1"/>
        <end position="139"/>
    </location>
</feature>
<dbReference type="InterPro" id="IPR036397">
    <property type="entry name" value="RNaseH_sf"/>
</dbReference>
<dbReference type="PANTHER" id="PTHR47515:SF2">
    <property type="entry name" value="INTEGRASE CORE DOMAIN PROTEIN"/>
    <property type="match status" value="1"/>
</dbReference>
<name>A0A7W3J0W9_9ACTN</name>
<dbReference type="Pfam" id="PF13683">
    <property type="entry name" value="rve_3"/>
    <property type="match status" value="1"/>
</dbReference>
<organism evidence="2 3">
    <name type="scientific">Nocardioides ginsengisegetis</name>
    <dbReference type="NCBI Taxonomy" id="661491"/>
    <lineage>
        <taxon>Bacteria</taxon>
        <taxon>Bacillati</taxon>
        <taxon>Actinomycetota</taxon>
        <taxon>Actinomycetes</taxon>
        <taxon>Propionibacteriales</taxon>
        <taxon>Nocardioidaceae</taxon>
        <taxon>Nocardioides</taxon>
    </lineage>
</organism>
<dbReference type="PANTHER" id="PTHR47515">
    <property type="entry name" value="LOW CALCIUM RESPONSE LOCUS PROTEIN T"/>
    <property type="match status" value="1"/>
</dbReference>
<dbReference type="EMBL" id="JACGXA010000001">
    <property type="protein sequence ID" value="MBA8804170.1"/>
    <property type="molecule type" value="Genomic_DNA"/>
</dbReference>
<accession>A0A7W3J0W9</accession>
<dbReference type="GO" id="GO:0015074">
    <property type="term" value="P:DNA integration"/>
    <property type="evidence" value="ECO:0007669"/>
    <property type="project" value="InterPro"/>
</dbReference>
<dbReference type="InterPro" id="IPR001584">
    <property type="entry name" value="Integrase_cat-core"/>
</dbReference>
<dbReference type="Proteomes" id="UP000580910">
    <property type="component" value="Unassembled WGS sequence"/>
</dbReference>
<proteinExistence type="predicted"/>
<reference evidence="2 3" key="1">
    <citation type="submission" date="2020-07" db="EMBL/GenBank/DDBJ databases">
        <title>Sequencing the genomes of 1000 actinobacteria strains.</title>
        <authorList>
            <person name="Klenk H.-P."/>
        </authorList>
    </citation>
    <scope>NUCLEOTIDE SEQUENCE [LARGE SCALE GENOMIC DNA]</scope>
    <source>
        <strain evidence="2 3">DSM 21349</strain>
    </source>
</reference>
<dbReference type="AlphaFoldDB" id="A0A7W3J0W9"/>
<keyword evidence="3" id="KW-1185">Reference proteome</keyword>
<comment type="caution">
    <text evidence="2">The sequence shown here is derived from an EMBL/GenBank/DDBJ whole genome shotgun (WGS) entry which is preliminary data.</text>
</comment>